<name>A0A5N5FLG1_9ROSA</name>
<keyword evidence="19" id="KW-1185">Reference proteome</keyword>
<evidence type="ECO:0000256" key="2">
    <source>
        <dbReference type="ARBA" id="ARBA00022612"/>
    </source>
</evidence>
<dbReference type="InterPro" id="IPR039537">
    <property type="entry name" value="Retrotran_Ty1/copia-like"/>
</dbReference>
<keyword evidence="11" id="KW-0229">DNA integration</keyword>
<dbReference type="PANTHER" id="PTHR42648:SF11">
    <property type="entry name" value="TRANSPOSON TY4-P GAG-POL POLYPROTEIN"/>
    <property type="match status" value="1"/>
</dbReference>
<dbReference type="Pfam" id="PF25597">
    <property type="entry name" value="SH3_retrovirus"/>
    <property type="match status" value="1"/>
</dbReference>
<keyword evidence="13" id="KW-0239">DNA-directed DNA polymerase</keyword>
<evidence type="ECO:0000313" key="19">
    <source>
        <dbReference type="Proteomes" id="UP000327157"/>
    </source>
</evidence>
<dbReference type="InterPro" id="IPR036397">
    <property type="entry name" value="RNaseH_sf"/>
</dbReference>
<keyword evidence="9" id="KW-0067">ATP-binding</keyword>
<keyword evidence="5" id="KW-0479">Metal-binding</keyword>
<evidence type="ECO:0000256" key="3">
    <source>
        <dbReference type="ARBA" id="ARBA00022670"/>
    </source>
</evidence>
<reference evidence="18 19" key="2">
    <citation type="submission" date="2019-11" db="EMBL/GenBank/DDBJ databases">
        <title>A de novo genome assembly of a pear dwarfing rootstock.</title>
        <authorList>
            <person name="Wang F."/>
            <person name="Wang J."/>
            <person name="Li S."/>
            <person name="Zhang Y."/>
            <person name="Fang M."/>
            <person name="Ma L."/>
            <person name="Zhao Y."/>
            <person name="Jiang S."/>
        </authorList>
    </citation>
    <scope>NUCLEOTIDE SEQUENCE [LARGE SCALE GENOMIC DNA]</scope>
    <source>
        <strain evidence="18">S2</strain>
        <tissue evidence="18">Leaf</tissue>
    </source>
</reference>
<dbReference type="GO" id="GO:0003676">
    <property type="term" value="F:nucleic acid binding"/>
    <property type="evidence" value="ECO:0007669"/>
    <property type="project" value="InterPro"/>
</dbReference>
<keyword evidence="8" id="KW-0378">Hydrolase</keyword>
<keyword evidence="2" id="KW-1188">Viral release from host cell</keyword>
<keyword evidence="3" id="KW-0645">Protease</keyword>
<sequence>MARSRSSEVKTPIFFGENYEFWKIKMTTVFKSQGLWKLVEKRITLPDDSKKKKKEVDESETVDEDDELTAAMFMKDAKALGIIQNAVRSVKPQNLKHEFEYARLRDDESLSGYLTRLNEMINQMKTFGETFSNEKLVQKVLISLSKAYDPICLVTENTKCLETVELQEAFAILKSQKQRFDLHSSDVTKKAFAFLFVGSNGQNKNNLQSSVQMPTSVLVNVIGMRSLTIDTNKGKKYIREVMHLPGLKENLLSVRQMDEHGYYLLFEGAIYSVFDGPSLDNLIIKVKMKENRCYLISLLKNNQLVLKASIDHSTRTWHKRLGHLNFKGLQQLREKDMVHRLPYLEETKENGVVERKNRTVVEMAKAMLYDRGMPYFLWAEAMHTAVYILNRCPTKALGNITPFEAYNGRKPGIAHLKNFGSLCYVHVPTELRQKLDAKSTKGVFVGYATCEKGYRVLDPICKKLILSRDIVFDEEASWNWKENPQQYVQMVEASRSETPPSLHVSLSPHEENICSFDSSYIITQSLSGESSKSISKVERSTQAYDHTPLKWKNLDDILAQCNMCVMEPKRYADAAQDESWLKAMQDELTIIEKNNTWELVDRPTMQPVIGVIWVYKTKLNLDGTVLKNKASLDYNETYAPVARLDTIKTLIALAIQKELKVVSA</sequence>
<accession>A0A5N5FLG1</accession>
<dbReference type="OrthoDB" id="6776856at2759"/>
<dbReference type="GO" id="GO:0004519">
    <property type="term" value="F:endonuclease activity"/>
    <property type="evidence" value="ECO:0007669"/>
    <property type="project" value="UniProtKB-KW"/>
</dbReference>
<dbReference type="PROSITE" id="PS50994">
    <property type="entry name" value="INTEGRASE"/>
    <property type="match status" value="1"/>
</dbReference>
<keyword evidence="16" id="KW-0511">Multifunctional enzyme</keyword>
<dbReference type="GO" id="GO:0003887">
    <property type="term" value="F:DNA-directed DNA polymerase activity"/>
    <property type="evidence" value="ECO:0007669"/>
    <property type="project" value="UniProtKB-KW"/>
</dbReference>
<keyword evidence="15" id="KW-0233">DNA recombination</keyword>
<evidence type="ECO:0000256" key="15">
    <source>
        <dbReference type="ARBA" id="ARBA00023172"/>
    </source>
</evidence>
<dbReference type="Pfam" id="PF07727">
    <property type="entry name" value="RVT_2"/>
    <property type="match status" value="1"/>
</dbReference>
<evidence type="ECO:0000256" key="12">
    <source>
        <dbReference type="ARBA" id="ARBA00022918"/>
    </source>
</evidence>
<evidence type="ECO:0000256" key="1">
    <source>
        <dbReference type="ARBA" id="ARBA00002180"/>
    </source>
</evidence>
<comment type="function">
    <text evidence="1">The aspartyl protease (PR) mediates the proteolytic cleavages of the Gag and Gag-Pol polyproteins after assembly of the VLP.</text>
</comment>
<evidence type="ECO:0000256" key="7">
    <source>
        <dbReference type="ARBA" id="ARBA00022759"/>
    </source>
</evidence>
<evidence type="ECO:0000313" key="18">
    <source>
        <dbReference type="EMBL" id="KAB2603956.1"/>
    </source>
</evidence>
<dbReference type="InterPro" id="IPR054722">
    <property type="entry name" value="PolX-like_BBD"/>
</dbReference>
<dbReference type="InterPro" id="IPR057670">
    <property type="entry name" value="SH3_retrovirus"/>
</dbReference>
<dbReference type="GO" id="GO:0008233">
    <property type="term" value="F:peptidase activity"/>
    <property type="evidence" value="ECO:0007669"/>
    <property type="project" value="UniProtKB-KW"/>
</dbReference>
<keyword evidence="4" id="KW-0540">Nuclease</keyword>
<evidence type="ECO:0000256" key="14">
    <source>
        <dbReference type="ARBA" id="ARBA00023113"/>
    </source>
</evidence>
<dbReference type="Pfam" id="PF13976">
    <property type="entry name" value="gag_pre-integrs"/>
    <property type="match status" value="1"/>
</dbReference>
<keyword evidence="7" id="KW-0255">Endonuclease</keyword>
<dbReference type="GO" id="GO:0003964">
    <property type="term" value="F:RNA-directed DNA polymerase activity"/>
    <property type="evidence" value="ECO:0007669"/>
    <property type="project" value="UniProtKB-KW"/>
</dbReference>
<organism evidence="18 19">
    <name type="scientific">Pyrus ussuriensis x Pyrus communis</name>
    <dbReference type="NCBI Taxonomy" id="2448454"/>
    <lineage>
        <taxon>Eukaryota</taxon>
        <taxon>Viridiplantae</taxon>
        <taxon>Streptophyta</taxon>
        <taxon>Embryophyta</taxon>
        <taxon>Tracheophyta</taxon>
        <taxon>Spermatophyta</taxon>
        <taxon>Magnoliopsida</taxon>
        <taxon>eudicotyledons</taxon>
        <taxon>Gunneridae</taxon>
        <taxon>Pentapetalae</taxon>
        <taxon>rosids</taxon>
        <taxon>fabids</taxon>
        <taxon>Rosales</taxon>
        <taxon>Rosaceae</taxon>
        <taxon>Amygdaloideae</taxon>
        <taxon>Maleae</taxon>
        <taxon>Pyrus</taxon>
    </lineage>
</organism>
<dbReference type="Proteomes" id="UP000327157">
    <property type="component" value="Unassembled WGS sequence"/>
</dbReference>
<dbReference type="GO" id="GO:0006310">
    <property type="term" value="P:DNA recombination"/>
    <property type="evidence" value="ECO:0007669"/>
    <property type="project" value="UniProtKB-KW"/>
</dbReference>
<evidence type="ECO:0000256" key="9">
    <source>
        <dbReference type="ARBA" id="ARBA00022840"/>
    </source>
</evidence>
<dbReference type="SUPFAM" id="SSF53098">
    <property type="entry name" value="Ribonuclease H-like"/>
    <property type="match status" value="1"/>
</dbReference>
<evidence type="ECO:0000256" key="16">
    <source>
        <dbReference type="ARBA" id="ARBA00023268"/>
    </source>
</evidence>
<dbReference type="InterPro" id="IPR001584">
    <property type="entry name" value="Integrase_cat-core"/>
</dbReference>
<evidence type="ECO:0000256" key="11">
    <source>
        <dbReference type="ARBA" id="ARBA00022908"/>
    </source>
</evidence>
<dbReference type="AlphaFoldDB" id="A0A5N5FLG1"/>
<comment type="caution">
    <text evidence="18">The sequence shown here is derived from an EMBL/GenBank/DDBJ whole genome shotgun (WGS) entry which is preliminary data.</text>
</comment>
<dbReference type="EMBL" id="SMOL01000657">
    <property type="protein sequence ID" value="KAB2603956.1"/>
    <property type="molecule type" value="Genomic_DNA"/>
</dbReference>
<evidence type="ECO:0000256" key="10">
    <source>
        <dbReference type="ARBA" id="ARBA00022842"/>
    </source>
</evidence>
<keyword evidence="13" id="KW-0808">Transferase</keyword>
<gene>
    <name evidence="18" type="ORF">D8674_038734</name>
</gene>
<keyword evidence="14" id="KW-0917">Virion maturation</keyword>
<evidence type="ECO:0000256" key="8">
    <source>
        <dbReference type="ARBA" id="ARBA00022801"/>
    </source>
</evidence>
<dbReference type="InterPro" id="IPR025724">
    <property type="entry name" value="GAG-pre-integrase_dom"/>
</dbReference>
<proteinExistence type="predicted"/>
<dbReference type="InterPro" id="IPR013103">
    <property type="entry name" value="RVT_2"/>
</dbReference>
<keyword evidence="10" id="KW-0460">Magnesium</keyword>
<dbReference type="GO" id="GO:0046872">
    <property type="term" value="F:metal ion binding"/>
    <property type="evidence" value="ECO:0007669"/>
    <property type="project" value="UniProtKB-KW"/>
</dbReference>
<evidence type="ECO:0000256" key="5">
    <source>
        <dbReference type="ARBA" id="ARBA00022723"/>
    </source>
</evidence>
<keyword evidence="12" id="KW-0695">RNA-directed DNA polymerase</keyword>
<feature type="domain" description="Integrase catalytic" evidence="17">
    <location>
        <begin position="241"/>
        <end position="410"/>
    </location>
</feature>
<dbReference type="PANTHER" id="PTHR42648">
    <property type="entry name" value="TRANSPOSASE, PUTATIVE-RELATED"/>
    <property type="match status" value="1"/>
</dbReference>
<protein>
    <submittedName>
        <fullName evidence="18">Retrovirus-related Pol polyprotein from transposon TNT 1-94</fullName>
    </submittedName>
</protein>
<keyword evidence="6" id="KW-0547">Nucleotide-binding</keyword>
<dbReference type="GO" id="GO:0015074">
    <property type="term" value="P:DNA integration"/>
    <property type="evidence" value="ECO:0007669"/>
    <property type="project" value="UniProtKB-KW"/>
</dbReference>
<dbReference type="GO" id="GO:0005524">
    <property type="term" value="F:ATP binding"/>
    <property type="evidence" value="ECO:0007669"/>
    <property type="project" value="UniProtKB-KW"/>
</dbReference>
<evidence type="ECO:0000256" key="4">
    <source>
        <dbReference type="ARBA" id="ARBA00022722"/>
    </source>
</evidence>
<evidence type="ECO:0000256" key="6">
    <source>
        <dbReference type="ARBA" id="ARBA00022741"/>
    </source>
</evidence>
<dbReference type="Pfam" id="PF22936">
    <property type="entry name" value="Pol_BBD"/>
    <property type="match status" value="1"/>
</dbReference>
<dbReference type="InterPro" id="IPR012337">
    <property type="entry name" value="RNaseH-like_sf"/>
</dbReference>
<evidence type="ECO:0000256" key="13">
    <source>
        <dbReference type="ARBA" id="ARBA00022932"/>
    </source>
</evidence>
<dbReference type="GO" id="GO:0006508">
    <property type="term" value="P:proteolysis"/>
    <property type="evidence" value="ECO:0007669"/>
    <property type="project" value="UniProtKB-KW"/>
</dbReference>
<evidence type="ECO:0000259" key="17">
    <source>
        <dbReference type="PROSITE" id="PS50994"/>
    </source>
</evidence>
<dbReference type="Gene3D" id="3.30.420.10">
    <property type="entry name" value="Ribonuclease H-like superfamily/Ribonuclease H"/>
    <property type="match status" value="1"/>
</dbReference>
<dbReference type="Pfam" id="PF14223">
    <property type="entry name" value="Retrotran_gag_2"/>
    <property type="match status" value="1"/>
</dbReference>
<keyword evidence="13" id="KW-0548">Nucleotidyltransferase</keyword>
<reference evidence="18 19" key="1">
    <citation type="submission" date="2019-09" db="EMBL/GenBank/DDBJ databases">
        <authorList>
            <person name="Ou C."/>
        </authorList>
    </citation>
    <scope>NUCLEOTIDE SEQUENCE [LARGE SCALE GENOMIC DNA]</scope>
    <source>
        <strain evidence="18">S2</strain>
        <tissue evidence="18">Leaf</tissue>
    </source>
</reference>